<dbReference type="InterPro" id="IPR013785">
    <property type="entry name" value="Aldolase_TIM"/>
</dbReference>
<dbReference type="PANTHER" id="PTHR42894:SF1">
    <property type="entry name" value="N-(5'-PHOSPHORIBOSYL)ANTHRANILATE ISOMERASE"/>
    <property type="match status" value="1"/>
</dbReference>
<evidence type="ECO:0000259" key="10">
    <source>
        <dbReference type="Pfam" id="PF00697"/>
    </source>
</evidence>
<reference evidence="11 12" key="2">
    <citation type="submission" date="2020-03" db="EMBL/GenBank/DDBJ databases">
        <title>Devosia chinhatensis sp. nov., isolated from a hexachlorocyclohexane (HCH) dump site in India.</title>
        <authorList>
            <person name="Kumar M."/>
            <person name="Lal R."/>
        </authorList>
    </citation>
    <scope>NUCLEOTIDE SEQUENCE [LARGE SCALE GENOMIC DNA]</scope>
    <source>
        <strain evidence="11 12">H239</strain>
    </source>
</reference>
<keyword evidence="8 9" id="KW-0413">Isomerase</keyword>
<dbReference type="AlphaFoldDB" id="A0A6M1SNI4"/>
<dbReference type="CDD" id="cd00405">
    <property type="entry name" value="PRAI"/>
    <property type="match status" value="1"/>
</dbReference>
<dbReference type="NCBIfam" id="NF002295">
    <property type="entry name" value="PRK01222.1-1"/>
    <property type="match status" value="1"/>
</dbReference>
<organism evidence="11 12">
    <name type="scientific">Devosia aurantiaca</name>
    <dbReference type="NCBI Taxonomy" id="2714858"/>
    <lineage>
        <taxon>Bacteria</taxon>
        <taxon>Pseudomonadati</taxon>
        <taxon>Pseudomonadota</taxon>
        <taxon>Alphaproteobacteria</taxon>
        <taxon>Hyphomicrobiales</taxon>
        <taxon>Devosiaceae</taxon>
        <taxon>Devosia</taxon>
    </lineage>
</organism>
<sequence length="216" mass="22598">MADPVIVKICGIKSLDLLDAAIEAGADMVGFVHFMRSPRHVSIEELGGLISAARGRVESCVLLVNPDNSCVAEVAALGPDWIQLHGPETPHRVEAIRAEAGTQIMKALPIGSADDVAHVAAFLDVADRILLDAKPPKNADRPGGLGETFDWSLLGGLDPSVPFMLSGGLTPDNVAEAIRTVRPPFGVDVSSGVETAPGVKNKKLIEAFIRNAKAAG</sequence>
<evidence type="ECO:0000256" key="2">
    <source>
        <dbReference type="ARBA" id="ARBA00004664"/>
    </source>
</evidence>
<dbReference type="EC" id="5.3.1.24" evidence="3 9"/>
<evidence type="ECO:0000256" key="7">
    <source>
        <dbReference type="ARBA" id="ARBA00023141"/>
    </source>
</evidence>
<dbReference type="InterPro" id="IPR011060">
    <property type="entry name" value="RibuloseP-bd_barrel"/>
</dbReference>
<dbReference type="UniPathway" id="UPA00035">
    <property type="reaction ID" value="UER00042"/>
</dbReference>
<dbReference type="EMBL" id="JAALFG010000001">
    <property type="protein sequence ID" value="NGP16825.1"/>
    <property type="molecule type" value="Genomic_DNA"/>
</dbReference>
<evidence type="ECO:0000256" key="9">
    <source>
        <dbReference type="HAMAP-Rule" id="MF_00135"/>
    </source>
</evidence>
<dbReference type="RefSeq" id="WP_164533058.1">
    <property type="nucleotide sequence ID" value="NZ_JAALFG010000001.1"/>
</dbReference>
<dbReference type="GO" id="GO:0004640">
    <property type="term" value="F:phosphoribosylanthranilate isomerase activity"/>
    <property type="evidence" value="ECO:0007669"/>
    <property type="project" value="UniProtKB-UniRule"/>
</dbReference>
<keyword evidence="12" id="KW-1185">Reference proteome</keyword>
<dbReference type="HAMAP" id="MF_00135">
    <property type="entry name" value="PRAI"/>
    <property type="match status" value="1"/>
</dbReference>
<dbReference type="GO" id="GO:0000162">
    <property type="term" value="P:L-tryptophan biosynthetic process"/>
    <property type="evidence" value="ECO:0007669"/>
    <property type="project" value="UniProtKB-UniRule"/>
</dbReference>
<feature type="domain" description="N-(5'phosphoribosyl) anthranilate isomerase (PRAI)" evidence="10">
    <location>
        <begin position="7"/>
        <end position="210"/>
    </location>
</feature>
<evidence type="ECO:0000313" key="12">
    <source>
        <dbReference type="Proteomes" id="UP000474802"/>
    </source>
</evidence>
<dbReference type="Gene3D" id="3.20.20.70">
    <property type="entry name" value="Aldolase class I"/>
    <property type="match status" value="1"/>
</dbReference>
<evidence type="ECO:0000256" key="6">
    <source>
        <dbReference type="ARBA" id="ARBA00022822"/>
    </source>
</evidence>
<gene>
    <name evidence="9" type="primary">trpF</name>
    <name evidence="11" type="ORF">G5575_03220</name>
</gene>
<keyword evidence="5 9" id="KW-0028">Amino-acid biosynthesis</keyword>
<name>A0A6M1SNI4_9HYPH</name>
<comment type="catalytic activity">
    <reaction evidence="1 9">
        <text>N-(5-phospho-beta-D-ribosyl)anthranilate = 1-(2-carboxyphenylamino)-1-deoxy-D-ribulose 5-phosphate</text>
        <dbReference type="Rhea" id="RHEA:21540"/>
        <dbReference type="ChEBI" id="CHEBI:18277"/>
        <dbReference type="ChEBI" id="CHEBI:58613"/>
        <dbReference type="EC" id="5.3.1.24"/>
    </reaction>
</comment>
<keyword evidence="7 9" id="KW-0057">Aromatic amino acid biosynthesis</keyword>
<keyword evidence="6 9" id="KW-0822">Tryptophan biosynthesis</keyword>
<proteinExistence type="inferred from homology"/>
<dbReference type="Pfam" id="PF00697">
    <property type="entry name" value="PRAI"/>
    <property type="match status" value="1"/>
</dbReference>
<dbReference type="InterPro" id="IPR001240">
    <property type="entry name" value="PRAI_dom"/>
</dbReference>
<dbReference type="Proteomes" id="UP000474802">
    <property type="component" value="Unassembled WGS sequence"/>
</dbReference>
<dbReference type="InterPro" id="IPR044643">
    <property type="entry name" value="TrpF_fam"/>
</dbReference>
<accession>A0A6M1SNI4</accession>
<comment type="pathway">
    <text evidence="2 9">Amino-acid biosynthesis; L-tryptophan biosynthesis; L-tryptophan from chorismate: step 3/5.</text>
</comment>
<evidence type="ECO:0000256" key="5">
    <source>
        <dbReference type="ARBA" id="ARBA00022605"/>
    </source>
</evidence>
<evidence type="ECO:0000313" key="11">
    <source>
        <dbReference type="EMBL" id="NGP16825.1"/>
    </source>
</evidence>
<evidence type="ECO:0000256" key="3">
    <source>
        <dbReference type="ARBA" id="ARBA00012572"/>
    </source>
</evidence>
<protein>
    <recommendedName>
        <fullName evidence="4 9">N-(5'-phosphoribosyl)anthranilate isomerase</fullName>
        <shortName evidence="9">PRAI</shortName>
        <ecNumber evidence="3 9">5.3.1.24</ecNumber>
    </recommendedName>
</protein>
<reference evidence="11 12" key="1">
    <citation type="submission" date="2020-02" db="EMBL/GenBank/DDBJ databases">
        <authorList>
            <person name="Khan S.A."/>
            <person name="Jeon C.O."/>
            <person name="Chun B.H."/>
        </authorList>
    </citation>
    <scope>NUCLEOTIDE SEQUENCE [LARGE SCALE GENOMIC DNA]</scope>
    <source>
        <strain evidence="11 12">H239</strain>
    </source>
</reference>
<dbReference type="PANTHER" id="PTHR42894">
    <property type="entry name" value="N-(5'-PHOSPHORIBOSYL)ANTHRANILATE ISOMERASE"/>
    <property type="match status" value="1"/>
</dbReference>
<comment type="caution">
    <text evidence="11">The sequence shown here is derived from an EMBL/GenBank/DDBJ whole genome shotgun (WGS) entry which is preliminary data.</text>
</comment>
<evidence type="ECO:0000256" key="8">
    <source>
        <dbReference type="ARBA" id="ARBA00023235"/>
    </source>
</evidence>
<dbReference type="SUPFAM" id="SSF51366">
    <property type="entry name" value="Ribulose-phoshate binding barrel"/>
    <property type="match status" value="1"/>
</dbReference>
<evidence type="ECO:0000256" key="1">
    <source>
        <dbReference type="ARBA" id="ARBA00001164"/>
    </source>
</evidence>
<evidence type="ECO:0000256" key="4">
    <source>
        <dbReference type="ARBA" id="ARBA00022272"/>
    </source>
</evidence>
<comment type="similarity">
    <text evidence="9">Belongs to the TrpF family.</text>
</comment>